<evidence type="ECO:0000256" key="2">
    <source>
        <dbReference type="ARBA" id="ARBA00022908"/>
    </source>
</evidence>
<dbReference type="SUPFAM" id="SSF56349">
    <property type="entry name" value="DNA breaking-rejoining enzymes"/>
    <property type="match status" value="1"/>
</dbReference>
<keyword evidence="2" id="KW-0229">DNA integration</keyword>
<dbReference type="InterPro" id="IPR022000">
    <property type="entry name" value="Min27-like_integrase_DNA_bind"/>
</dbReference>
<feature type="domain" description="Tyr recombinase" evidence="5">
    <location>
        <begin position="221"/>
        <end position="405"/>
    </location>
</feature>
<dbReference type="InterPro" id="IPR010998">
    <property type="entry name" value="Integrase_recombinase_N"/>
</dbReference>
<dbReference type="Pfam" id="PF12167">
    <property type="entry name" value="Arm-DNA-bind_2"/>
    <property type="match status" value="1"/>
</dbReference>
<organism evidence="6 7">
    <name type="scientific">Zoogloea dura</name>
    <dbReference type="NCBI Taxonomy" id="2728840"/>
    <lineage>
        <taxon>Bacteria</taxon>
        <taxon>Pseudomonadati</taxon>
        <taxon>Pseudomonadota</taxon>
        <taxon>Betaproteobacteria</taxon>
        <taxon>Rhodocyclales</taxon>
        <taxon>Zoogloeaceae</taxon>
        <taxon>Zoogloea</taxon>
    </lineage>
</organism>
<gene>
    <name evidence="6" type="ORF">HHL15_17790</name>
</gene>
<dbReference type="Proteomes" id="UP000580043">
    <property type="component" value="Unassembled WGS sequence"/>
</dbReference>
<comment type="similarity">
    <text evidence="1">Belongs to the 'phage' integrase family.</text>
</comment>
<dbReference type="PROSITE" id="PS51898">
    <property type="entry name" value="TYR_RECOMBINASE"/>
    <property type="match status" value="1"/>
</dbReference>
<sequence>MASIRARADSGKLFFDFRFQGVRCREQTLLDDSPANRRRLEKVLQRIELEIHQGVFDYSAFFPGSKLAATFAVAGSEAPRETGLGQPTPQVDGPAVISAPPPSAPVPASTTRPTIGAFTETWQLENQVTWRRSYQRTVSDIVTKHLLPRFGARDVGSLLREELLQLRSELAKVKGRKKETLSPRRINAIMNVMSLILAEASDRYKFTSPYYNIKPLRIPKSDVEPFTLAEVQRILDTVREDFRDYYTVRFFTGMRTGEVDGLKWKYVDFERQLILVRETIVLGVVEEDAKTIESVRDIHMSQVVYDALKRQLARSGRLKGFVFCSSTGHALDHNNITKRIWYPLLRHLGLKKRRPYQTRHTAATLWLAAGENPEWIARQMGHTSTEMLFKVYSRYVPNLTRKDGSAFERLLSERFASSAQNVVVEGAHHHV</sequence>
<dbReference type="InterPro" id="IPR050808">
    <property type="entry name" value="Phage_Integrase"/>
</dbReference>
<name>A0A848G8X7_9RHOO</name>
<reference evidence="6 7" key="1">
    <citation type="submission" date="2020-04" db="EMBL/GenBank/DDBJ databases">
        <title>Zoogloea sp. G-4-1-14 isolated from soil.</title>
        <authorList>
            <person name="Dahal R.H."/>
        </authorList>
    </citation>
    <scope>NUCLEOTIDE SEQUENCE [LARGE SCALE GENOMIC DNA]</scope>
    <source>
        <strain evidence="6 7">G-4-1-14</strain>
    </source>
</reference>
<dbReference type="RefSeq" id="WP_169147146.1">
    <property type="nucleotide sequence ID" value="NZ_JABBGA010000016.1"/>
</dbReference>
<dbReference type="GO" id="GO:0015074">
    <property type="term" value="P:DNA integration"/>
    <property type="evidence" value="ECO:0007669"/>
    <property type="project" value="UniProtKB-KW"/>
</dbReference>
<keyword evidence="4" id="KW-0233">DNA recombination</keyword>
<accession>A0A848G8X7</accession>
<dbReference type="GO" id="GO:0003677">
    <property type="term" value="F:DNA binding"/>
    <property type="evidence" value="ECO:0007669"/>
    <property type="project" value="UniProtKB-KW"/>
</dbReference>
<proteinExistence type="inferred from homology"/>
<keyword evidence="7" id="KW-1185">Reference proteome</keyword>
<dbReference type="GO" id="GO:0006310">
    <property type="term" value="P:DNA recombination"/>
    <property type="evidence" value="ECO:0007669"/>
    <property type="project" value="UniProtKB-KW"/>
</dbReference>
<dbReference type="InterPro" id="IPR002104">
    <property type="entry name" value="Integrase_catalytic"/>
</dbReference>
<evidence type="ECO:0000313" key="6">
    <source>
        <dbReference type="EMBL" id="NML27612.1"/>
    </source>
</evidence>
<dbReference type="PANTHER" id="PTHR30629:SF2">
    <property type="entry name" value="PROPHAGE INTEGRASE INTS-RELATED"/>
    <property type="match status" value="1"/>
</dbReference>
<evidence type="ECO:0000313" key="7">
    <source>
        <dbReference type="Proteomes" id="UP000580043"/>
    </source>
</evidence>
<dbReference type="InterPro" id="IPR013762">
    <property type="entry name" value="Integrase-like_cat_sf"/>
</dbReference>
<dbReference type="Gene3D" id="1.10.150.130">
    <property type="match status" value="1"/>
</dbReference>
<evidence type="ECO:0000256" key="4">
    <source>
        <dbReference type="ARBA" id="ARBA00023172"/>
    </source>
</evidence>
<keyword evidence="3" id="KW-0238">DNA-binding</keyword>
<dbReference type="PANTHER" id="PTHR30629">
    <property type="entry name" value="PROPHAGE INTEGRASE"/>
    <property type="match status" value="1"/>
</dbReference>
<dbReference type="Pfam" id="PF00589">
    <property type="entry name" value="Phage_integrase"/>
    <property type="match status" value="1"/>
</dbReference>
<dbReference type="Gene3D" id="1.10.443.10">
    <property type="entry name" value="Intergrase catalytic core"/>
    <property type="match status" value="1"/>
</dbReference>
<protein>
    <submittedName>
        <fullName evidence="6">DUF3596 domain-containing protein</fullName>
    </submittedName>
</protein>
<dbReference type="InterPro" id="IPR011010">
    <property type="entry name" value="DNA_brk_join_enz"/>
</dbReference>
<evidence type="ECO:0000259" key="5">
    <source>
        <dbReference type="PROSITE" id="PS51898"/>
    </source>
</evidence>
<dbReference type="AlphaFoldDB" id="A0A848G8X7"/>
<evidence type="ECO:0000256" key="3">
    <source>
        <dbReference type="ARBA" id="ARBA00023125"/>
    </source>
</evidence>
<dbReference type="EMBL" id="JABBGA010000016">
    <property type="protein sequence ID" value="NML27612.1"/>
    <property type="molecule type" value="Genomic_DNA"/>
</dbReference>
<comment type="caution">
    <text evidence="6">The sequence shown here is derived from an EMBL/GenBank/DDBJ whole genome shotgun (WGS) entry which is preliminary data.</text>
</comment>
<evidence type="ECO:0000256" key="1">
    <source>
        <dbReference type="ARBA" id="ARBA00008857"/>
    </source>
</evidence>
<dbReference type="CDD" id="cd01189">
    <property type="entry name" value="INT_ICEBs1_C_like"/>
    <property type="match status" value="1"/>
</dbReference>